<dbReference type="EMBL" id="LMTZ01000008">
    <property type="protein sequence ID" value="KST70004.1"/>
    <property type="molecule type" value="Genomic_DNA"/>
</dbReference>
<dbReference type="OrthoDB" id="5702018at2"/>
<feature type="transmembrane region" description="Helical" evidence="1">
    <location>
        <begin position="200"/>
        <end position="221"/>
    </location>
</feature>
<feature type="transmembrane region" description="Helical" evidence="1">
    <location>
        <begin position="150"/>
        <end position="171"/>
    </location>
</feature>
<keyword evidence="4" id="KW-1185">Reference proteome</keyword>
<evidence type="ECO:0000256" key="1">
    <source>
        <dbReference type="SAM" id="Phobius"/>
    </source>
</evidence>
<dbReference type="AlphaFoldDB" id="A0A0V7ZZM4"/>
<keyword evidence="1" id="KW-1133">Transmembrane helix</keyword>
<feature type="transmembrane region" description="Helical" evidence="1">
    <location>
        <begin position="20"/>
        <end position="42"/>
    </location>
</feature>
<keyword evidence="1" id="KW-0812">Transmembrane</keyword>
<gene>
    <name evidence="3" type="ORF">BC008_06085</name>
</gene>
<name>A0A0V7ZZM4_9CYAN</name>
<dbReference type="Pfam" id="PF06724">
    <property type="entry name" value="DUF1206"/>
    <property type="match status" value="3"/>
</dbReference>
<feature type="transmembrane region" description="Helical" evidence="1">
    <location>
        <begin position="62"/>
        <end position="79"/>
    </location>
</feature>
<feature type="domain" description="DUF1206" evidence="2">
    <location>
        <begin position="20"/>
        <end position="86"/>
    </location>
</feature>
<evidence type="ECO:0000313" key="3">
    <source>
        <dbReference type="EMBL" id="KST70004.1"/>
    </source>
</evidence>
<feature type="transmembrane region" description="Helical" evidence="1">
    <location>
        <begin position="100"/>
        <end position="121"/>
    </location>
</feature>
<reference evidence="3 4" key="1">
    <citation type="journal article" date="2015" name="Genome Announc.">
        <title>Draft Genome of the Euendolithic (true boring) Cyanobacterium Mastigocoleus testarum strain BC008.</title>
        <authorList>
            <person name="Guida B.S."/>
            <person name="Garcia-Pichel F."/>
        </authorList>
    </citation>
    <scope>NUCLEOTIDE SEQUENCE [LARGE SCALE GENOMIC DNA]</scope>
    <source>
        <strain evidence="3 4">BC008</strain>
    </source>
</reference>
<organism evidence="3 4">
    <name type="scientific">Mastigocoleus testarum BC008</name>
    <dbReference type="NCBI Taxonomy" id="371196"/>
    <lineage>
        <taxon>Bacteria</taxon>
        <taxon>Bacillati</taxon>
        <taxon>Cyanobacteriota</taxon>
        <taxon>Cyanophyceae</taxon>
        <taxon>Nostocales</taxon>
        <taxon>Hapalosiphonaceae</taxon>
        <taxon>Mastigocoleus</taxon>
    </lineage>
</organism>
<accession>A0A0V7ZZM4</accession>
<comment type="caution">
    <text evidence="3">The sequence shown here is derived from an EMBL/GenBank/DDBJ whole genome shotgun (WGS) entry which is preliminary data.</text>
</comment>
<feature type="domain" description="DUF1206" evidence="2">
    <location>
        <begin position="198"/>
        <end position="266"/>
    </location>
</feature>
<dbReference type="RefSeq" id="WP_027846342.1">
    <property type="nucleotide sequence ID" value="NZ_LMTZ01000008.1"/>
</dbReference>
<feature type="domain" description="DUF1206" evidence="2">
    <location>
        <begin position="104"/>
        <end position="172"/>
    </location>
</feature>
<evidence type="ECO:0000259" key="2">
    <source>
        <dbReference type="Pfam" id="PF06724"/>
    </source>
</evidence>
<proteinExistence type="predicted"/>
<evidence type="ECO:0000313" key="4">
    <source>
        <dbReference type="Proteomes" id="UP000053372"/>
    </source>
</evidence>
<feature type="transmembrane region" description="Helical" evidence="1">
    <location>
        <begin position="241"/>
        <end position="262"/>
    </location>
</feature>
<sequence>MKRWLEKIIANHWLRKFILVGYAAKGVIYLLIGLQATQAALFAKEKPLGTYLILSSFLRQPLGGFFLCLLAFGLMGYVLRRFLQVIREPRKSNSLKIIGIVHRLGYIISGLSYAGIAYSALNITLELGEYDDTIQDLVSELFEQPPLGKWLIFFGGITVVSIGISYIYGACTGSYISEFRSSEIDDRVEWWAKLVGKLGLSARGVAFILIGIFLIQAALYANPEAAGGLQNAFRTLAQQPLGWLWVLLVGTGFIAYGLYMFFTARYLRFPIR</sequence>
<keyword evidence="1" id="KW-0472">Membrane</keyword>
<dbReference type="Proteomes" id="UP000053372">
    <property type="component" value="Unassembled WGS sequence"/>
</dbReference>
<dbReference type="InterPro" id="IPR009597">
    <property type="entry name" value="DUF1206"/>
</dbReference>
<protein>
    <recommendedName>
        <fullName evidence="2">DUF1206 domain-containing protein</fullName>
    </recommendedName>
</protein>